<feature type="transmembrane region" description="Helical" evidence="1">
    <location>
        <begin position="77"/>
        <end position="97"/>
    </location>
</feature>
<protein>
    <recommendedName>
        <fullName evidence="4">YitT family protein</fullName>
    </recommendedName>
</protein>
<dbReference type="InterPro" id="IPR038750">
    <property type="entry name" value="YczE/YyaS-like"/>
</dbReference>
<keyword evidence="3" id="KW-1185">Reference proteome</keyword>
<gene>
    <name evidence="2" type="ORF">H9Q80_04685</name>
</gene>
<dbReference type="KEGG" id="ehn:H9Q80_04685"/>
<organism evidence="2 3">
    <name type="scientific">[Eubacterium] hominis</name>
    <dbReference type="NCBI Taxonomy" id="2764325"/>
    <lineage>
        <taxon>Bacteria</taxon>
        <taxon>Bacillati</taxon>
        <taxon>Bacillota</taxon>
        <taxon>Erysipelotrichia</taxon>
        <taxon>Erysipelotrichales</taxon>
        <taxon>Erysipelotrichaceae</taxon>
        <taxon>Amedibacillus</taxon>
    </lineage>
</organism>
<dbReference type="Pfam" id="PF19700">
    <property type="entry name" value="DUF6198"/>
    <property type="match status" value="1"/>
</dbReference>
<keyword evidence="1" id="KW-1133">Transmembrane helix</keyword>
<dbReference type="PANTHER" id="PTHR40078:SF1">
    <property type="entry name" value="INTEGRAL MEMBRANE PROTEIN"/>
    <property type="match status" value="1"/>
</dbReference>
<feature type="transmembrane region" description="Helical" evidence="1">
    <location>
        <begin position="5"/>
        <end position="26"/>
    </location>
</feature>
<dbReference type="EMBL" id="CP060636">
    <property type="protein sequence ID" value="QNM13252.1"/>
    <property type="molecule type" value="Genomic_DNA"/>
</dbReference>
<dbReference type="PROSITE" id="PS51257">
    <property type="entry name" value="PROKAR_LIPOPROTEIN"/>
    <property type="match status" value="1"/>
</dbReference>
<evidence type="ECO:0000256" key="1">
    <source>
        <dbReference type="SAM" id="Phobius"/>
    </source>
</evidence>
<dbReference type="PANTHER" id="PTHR40078">
    <property type="entry name" value="INTEGRAL MEMBRANE PROTEIN-RELATED"/>
    <property type="match status" value="1"/>
</dbReference>
<dbReference type="RefSeq" id="WP_117454353.1">
    <property type="nucleotide sequence ID" value="NZ_CP060636.1"/>
</dbReference>
<feature type="transmembrane region" description="Helical" evidence="1">
    <location>
        <begin position="180"/>
        <end position="198"/>
    </location>
</feature>
<accession>A0A7G9GR20</accession>
<reference evidence="2 3" key="1">
    <citation type="submission" date="2020-08" db="EMBL/GenBank/DDBJ databases">
        <authorList>
            <person name="Liu C."/>
            <person name="Sun Q."/>
        </authorList>
    </citation>
    <scope>NUCLEOTIDE SEQUENCE [LARGE SCALE GENOMIC DNA]</scope>
    <source>
        <strain evidence="2 3">NSJ-61</strain>
    </source>
</reference>
<keyword evidence="1" id="KW-0472">Membrane</keyword>
<sequence length="219" mass="24171">MKKYIVIMFGFIIVGFGCALTIKANVGMGAWDAMGKSIANIMNIEIGTAGILCNCICVFGQLCILRKDFTLRHLLQVPFCMLLGLIVNFATDIVFTFETSSLLGGIVLYLIANTICALGVSMVMLVNKVTMALEGLCMVVSRIFPIEFHKLRQLVDVLSILIVFLLTFICHIPLSVGLGTIIGMIIFGPTLGVFMKILHPIFLHYDLIDKVVERQFETT</sequence>
<evidence type="ECO:0000313" key="2">
    <source>
        <dbReference type="EMBL" id="QNM13252.1"/>
    </source>
</evidence>
<proteinExistence type="predicted"/>
<evidence type="ECO:0008006" key="4">
    <source>
        <dbReference type="Google" id="ProtNLM"/>
    </source>
</evidence>
<dbReference type="Proteomes" id="UP000515856">
    <property type="component" value="Chromosome"/>
</dbReference>
<name>A0A7G9GR20_9FIRM</name>
<feature type="transmembrane region" description="Helical" evidence="1">
    <location>
        <begin position="154"/>
        <end position="174"/>
    </location>
</feature>
<keyword evidence="1" id="KW-0812">Transmembrane</keyword>
<dbReference type="AlphaFoldDB" id="A0A7G9GR20"/>
<feature type="transmembrane region" description="Helical" evidence="1">
    <location>
        <begin position="46"/>
        <end position="65"/>
    </location>
</feature>
<feature type="transmembrane region" description="Helical" evidence="1">
    <location>
        <begin position="103"/>
        <end position="126"/>
    </location>
</feature>
<evidence type="ECO:0000313" key="3">
    <source>
        <dbReference type="Proteomes" id="UP000515856"/>
    </source>
</evidence>